<dbReference type="Proteomes" id="UP000305546">
    <property type="component" value="Unassembled WGS sequence"/>
</dbReference>
<proteinExistence type="predicted"/>
<dbReference type="EMBL" id="VDFW01000046">
    <property type="protein sequence ID" value="TNC20076.1"/>
    <property type="molecule type" value="Genomic_DNA"/>
</dbReference>
<name>A0A5C4LPZ9_9PSEU</name>
<accession>A0A5C4LPZ9</accession>
<evidence type="ECO:0000313" key="2">
    <source>
        <dbReference type="Proteomes" id="UP000305546"/>
    </source>
</evidence>
<reference evidence="1 2" key="1">
    <citation type="submission" date="2019-06" db="EMBL/GenBank/DDBJ databases">
        <title>Amycolatopsis alkalitolerans sp. nov., isolated from Gastrodia elata Blume.</title>
        <authorList>
            <person name="Narsing Rao M.P."/>
            <person name="Li W.J."/>
        </authorList>
    </citation>
    <scope>NUCLEOTIDE SEQUENCE [LARGE SCALE GENOMIC DNA]</scope>
    <source>
        <strain evidence="1 2">SYSUP0005</strain>
    </source>
</reference>
<dbReference type="RefSeq" id="WP_139100472.1">
    <property type="nucleotide sequence ID" value="NZ_VDFW01000046.1"/>
</dbReference>
<gene>
    <name evidence="1" type="ORF">FG385_31615</name>
</gene>
<sequence length="146" mass="15509">MTFDTGLLDAVIDSIEDPLAEQQHAAHDAAQEATNDLLWLGCHLLSRGERTLAVNGLERRDLKAAVRTAEALVVGQTPGPVPDPCLIIEAQLDQLGAVRAAIVDSAAKLDRNTPSYAAVLASLDTVIAAATSLHRLLDLTPEVLRD</sequence>
<dbReference type="AlphaFoldDB" id="A0A5C4LPZ9"/>
<evidence type="ECO:0000313" key="1">
    <source>
        <dbReference type="EMBL" id="TNC20076.1"/>
    </source>
</evidence>
<dbReference type="OrthoDB" id="3629282at2"/>
<protein>
    <submittedName>
        <fullName evidence="1">Uncharacterized protein</fullName>
    </submittedName>
</protein>
<keyword evidence="2" id="KW-1185">Reference proteome</keyword>
<organism evidence="1 2">
    <name type="scientific">Amycolatopsis alkalitolerans</name>
    <dbReference type="NCBI Taxonomy" id="2547244"/>
    <lineage>
        <taxon>Bacteria</taxon>
        <taxon>Bacillati</taxon>
        <taxon>Actinomycetota</taxon>
        <taxon>Actinomycetes</taxon>
        <taxon>Pseudonocardiales</taxon>
        <taxon>Pseudonocardiaceae</taxon>
        <taxon>Amycolatopsis</taxon>
    </lineage>
</organism>
<comment type="caution">
    <text evidence="1">The sequence shown here is derived from an EMBL/GenBank/DDBJ whole genome shotgun (WGS) entry which is preliminary data.</text>
</comment>